<dbReference type="InterPro" id="IPR015797">
    <property type="entry name" value="NUDIX_hydrolase-like_dom_sf"/>
</dbReference>
<evidence type="ECO:0000313" key="2">
    <source>
        <dbReference type="EMBL" id="KAA8641636.1"/>
    </source>
</evidence>
<name>A0A5M9M7S4_9EURO</name>
<reference evidence="2 3" key="1">
    <citation type="submission" date="2019-08" db="EMBL/GenBank/DDBJ databases">
        <title>The genome sequence of a newly discovered highly antifungal drug resistant Aspergillus species, Aspergillus tanneri NIH 1004.</title>
        <authorList>
            <person name="Mounaud S."/>
            <person name="Singh I."/>
            <person name="Joardar V."/>
            <person name="Pakala S."/>
            <person name="Pakala S."/>
            <person name="Venepally P."/>
            <person name="Chung J.K."/>
            <person name="Losada L."/>
            <person name="Nierman W.C."/>
        </authorList>
    </citation>
    <scope>NUCLEOTIDE SEQUENCE [LARGE SCALE GENOMIC DNA]</scope>
    <source>
        <strain evidence="2 3">NIH1004</strain>
    </source>
</reference>
<dbReference type="InterPro" id="IPR000086">
    <property type="entry name" value="NUDIX_hydrolase_dom"/>
</dbReference>
<dbReference type="EMBL" id="QUQM01000009">
    <property type="protein sequence ID" value="KAA8641636.1"/>
    <property type="molecule type" value="Genomic_DNA"/>
</dbReference>
<dbReference type="AlphaFoldDB" id="A0A5M9M7S4"/>
<dbReference type="VEuPathDB" id="FungiDB:EYZ11_006837"/>
<dbReference type="Gene3D" id="3.90.79.10">
    <property type="entry name" value="Nucleoside Triphosphate Pyrophosphohydrolase"/>
    <property type="match status" value="1"/>
</dbReference>
<gene>
    <name evidence="2" type="ORF">ATNIH1004_011772</name>
</gene>
<proteinExistence type="predicted"/>
<dbReference type="VEuPathDB" id="FungiDB:EYZ11_006835"/>
<accession>A0A5M9M7S4</accession>
<dbReference type="Proteomes" id="UP000324241">
    <property type="component" value="Unassembled WGS sequence"/>
</dbReference>
<comment type="caution">
    <text evidence="2">The sequence shown here is derived from an EMBL/GenBank/DDBJ whole genome shotgun (WGS) entry which is preliminary data.</text>
</comment>
<dbReference type="RefSeq" id="XP_033420998.1">
    <property type="nucleotide sequence ID" value="XM_033576334.1"/>
</dbReference>
<dbReference type="Pfam" id="PF00293">
    <property type="entry name" value="NUDIX"/>
    <property type="match status" value="1"/>
</dbReference>
<dbReference type="OrthoDB" id="4384581at2759"/>
<sequence length="382" mass="42956">MVTSMSSDISLDTDLSGFRVSKLESPSCQFIFQGIACFWRVNVLLIDEDTSPGSMLLLKRSASDSHPGCLEGAGGQVEYGDKTLLEAAEREVNEETGITGLTFFGTAQTKSWDTPKADGIHHWVQFTYMATVYGQPDWKERIHLAEDEHQIGVVVSLISHRALGMEHGNVSVGTGCLAFEFNAEHLMEHLGYMCIHDGEPQEEDVREAERVYNESPKHRMESFQYCKGGIECERFLNSGNQIRNIVARLLNMGFQDIKKQGPAIIEFFTGTAGEHEEQFMRAHPSREAVSIFRPLREPAYWGNGLFKLYTSSHHQTEVQFRNTDNRDAHEIVVGTDEVLVIFGGLHIQLSPNSGTRIVWQGFSKRPMLDDIRSPLALPFMKV</sequence>
<feature type="domain" description="Nudix hydrolase" evidence="1">
    <location>
        <begin position="38"/>
        <end position="178"/>
    </location>
</feature>
<dbReference type="GeneID" id="54334473"/>
<organism evidence="2 3">
    <name type="scientific">Aspergillus tanneri</name>
    <dbReference type="NCBI Taxonomy" id="1220188"/>
    <lineage>
        <taxon>Eukaryota</taxon>
        <taxon>Fungi</taxon>
        <taxon>Dikarya</taxon>
        <taxon>Ascomycota</taxon>
        <taxon>Pezizomycotina</taxon>
        <taxon>Eurotiomycetes</taxon>
        <taxon>Eurotiomycetidae</taxon>
        <taxon>Eurotiales</taxon>
        <taxon>Aspergillaceae</taxon>
        <taxon>Aspergillus</taxon>
        <taxon>Aspergillus subgen. Circumdati</taxon>
    </lineage>
</organism>
<evidence type="ECO:0000259" key="1">
    <source>
        <dbReference type="PROSITE" id="PS51462"/>
    </source>
</evidence>
<dbReference type="SUPFAM" id="SSF55811">
    <property type="entry name" value="Nudix"/>
    <property type="match status" value="1"/>
</dbReference>
<dbReference type="PROSITE" id="PS51462">
    <property type="entry name" value="NUDIX"/>
    <property type="match status" value="1"/>
</dbReference>
<evidence type="ECO:0000313" key="3">
    <source>
        <dbReference type="Proteomes" id="UP000324241"/>
    </source>
</evidence>
<dbReference type="CDD" id="cd02883">
    <property type="entry name" value="NUDIX_Hydrolase"/>
    <property type="match status" value="1"/>
</dbReference>
<protein>
    <recommendedName>
        <fullName evidence="1">Nudix hydrolase domain-containing protein</fullName>
    </recommendedName>
</protein>